<protein>
    <submittedName>
        <fullName evidence="6">Pre-mRNA splicing factor RNA helicase</fullName>
    </submittedName>
    <submittedName>
        <fullName evidence="7">Pre-mRNA_splicing factor RNA helicase</fullName>
    </submittedName>
</protein>
<sequence length="1273" mass="148980">MMSATPDLQIISLLPEKNEQKLIMKIDNCSPFNITQIRIKANSVKEAVATVPAKLAVDFIHEMLTKQKPIGNILCFTSGKMECEDICEQTIQGLKDNNNVVCIDFSQFKNMNVYAVHEELRKISAKSDKLVVVPIVMAGQATELEKTIASDPIPEDFSHKCIKVIAATNIAETSITIEDLVCLIDSGMFKEASWDDKKGIRILKEKQISAAQRTQRVGRVGRVRDGFAYLIDVDSSQKVEQQKPEISRIDLKQIILELRDIQINLEDIKNSLPTQPDSDQLKYNLETLQKVQALDENYQITELGKKLAQYQDINPLAGIIFEKLLKQNGQLYLLISIFAYFLSQTHNFIQNYQSGIAKDCFTEESDIATMIKCVIAIEEIEEGQRQQFCVLQEVQFSVFQKVRTQTENVFGLILKANNVQYNISSQIALQNDTFHQLIKQIDSSLLLSVLDEYVKLINEQQLYLYQNNQNCAQFDIISNINVKPRYIYQSNSIEKQIICFERQGCRNAISYSNVYFFDIEFNETHDIYVGNYMHRLQNSYQSTHCVNIPLNSFKLPYTKWLFNIYFNNYNPYMRQMQQRIQRNSEQLEYFGEGMDNESIFYSNSKELHKNEIQNINEQILKLIQLSFYSPTSLISRLNNNKYVEFQQNQQTLEVKQYQKNITPYAYSINQKSIQTLLNNEIKFRISFVFELRMDSTKFNLFSKNKQTVQDTVIYFQNNQITNNLIIVTDQHINNLQPLQWFDPQSNEYYSQHIDDQRYKIMTENLIRGITLQHNENEILMQLEDSQLFTVVLEQEQYLELYDKFIVIEKNLEQDLDFQHHKQIDYDIKKAKREYNNNIETIEQLNNLQRDFNQTSVMNKMLDDYESRKQQLLFDLKMKHKHLFQNGNIKIKQIFENAITQLQNNNDIQVQHLCSINGNNSNNNINTNIYRYMKNLFGDQISKVYFKQEQGLYSLQIPKNHFSIFEDRNADGNPQIIEKQAVKLNNYCYNYIVTFNVFNNLNNDLFRNQIISIIHQFGMFISYYKCDPKIIERNQVEKFTIKVRTTEAAAHVLQALKLIVQPQQLTKIPSNIISTDLQRNQTIINFLNEQINQLGYNISINEQCQLSGNQEGIQQFLKHIKTVALPIKELRFYNIPKNEIHNLIKPFIDKGAKFNYNNNKIFVPNEYYERVQEIIQKRISQIDDKILSQNLCGKCQTSKTTITTGNHQCSYFCEQCAIIQLEQQLQQNDLNQEIYIQTGDGHENIGKFVSYFIESDQLREIALKILQSAIKKLE</sequence>
<dbReference type="GO" id="GO:0005524">
    <property type="term" value="F:ATP binding"/>
    <property type="evidence" value="ECO:0007669"/>
    <property type="project" value="UniProtKB-KW"/>
</dbReference>
<evidence type="ECO:0000256" key="2">
    <source>
        <dbReference type="ARBA" id="ARBA00022801"/>
    </source>
</evidence>
<dbReference type="SMART" id="SM00490">
    <property type="entry name" value="HELICc"/>
    <property type="match status" value="1"/>
</dbReference>
<dbReference type="PROSITE" id="PS51194">
    <property type="entry name" value="HELICASE_CTER"/>
    <property type="match status" value="1"/>
</dbReference>
<dbReference type="Pfam" id="PF04408">
    <property type="entry name" value="WHD_HA2"/>
    <property type="match status" value="1"/>
</dbReference>
<dbReference type="AlphaFoldDB" id="A0AA86N3R5"/>
<dbReference type="Gene3D" id="1.20.120.1080">
    <property type="match status" value="1"/>
</dbReference>
<dbReference type="InterPro" id="IPR048333">
    <property type="entry name" value="HA2_WH"/>
</dbReference>
<comment type="caution">
    <text evidence="6">The sequence shown here is derived from an EMBL/GenBank/DDBJ whole genome shotgun (WGS) entry which is preliminary data.</text>
</comment>
<proteinExistence type="predicted"/>
<evidence type="ECO:0000313" key="7">
    <source>
        <dbReference type="EMBL" id="CAL6076777.1"/>
    </source>
</evidence>
<dbReference type="GO" id="GO:0004386">
    <property type="term" value="F:helicase activity"/>
    <property type="evidence" value="ECO:0007669"/>
    <property type="project" value="UniProtKB-KW"/>
</dbReference>
<keyword evidence="8" id="KW-1185">Reference proteome</keyword>
<name>A0AA86N3R5_9EUKA</name>
<dbReference type="GO" id="GO:0016787">
    <property type="term" value="F:hydrolase activity"/>
    <property type="evidence" value="ECO:0007669"/>
    <property type="project" value="UniProtKB-KW"/>
</dbReference>
<accession>A0AA86N3R5</accession>
<evidence type="ECO:0000256" key="1">
    <source>
        <dbReference type="ARBA" id="ARBA00022741"/>
    </source>
</evidence>
<gene>
    <name evidence="6" type="ORF">HINF_LOCUS42</name>
    <name evidence="7" type="ORF">HINF_LOCUS57852</name>
</gene>
<keyword evidence="2" id="KW-0378">Hydrolase</keyword>
<dbReference type="Gene3D" id="3.40.50.300">
    <property type="entry name" value="P-loop containing nucleotide triphosphate hydrolases"/>
    <property type="match status" value="1"/>
</dbReference>
<evidence type="ECO:0000259" key="5">
    <source>
        <dbReference type="PROSITE" id="PS51194"/>
    </source>
</evidence>
<dbReference type="EMBL" id="CATOUU010000001">
    <property type="protein sequence ID" value="CAI9912397.1"/>
    <property type="molecule type" value="Genomic_DNA"/>
</dbReference>
<dbReference type="GO" id="GO:0005730">
    <property type="term" value="C:nucleolus"/>
    <property type="evidence" value="ECO:0007669"/>
    <property type="project" value="TreeGrafter"/>
</dbReference>
<dbReference type="PANTHER" id="PTHR18934">
    <property type="entry name" value="ATP-DEPENDENT RNA HELICASE"/>
    <property type="match status" value="1"/>
</dbReference>
<dbReference type="InterPro" id="IPR027417">
    <property type="entry name" value="P-loop_NTPase"/>
</dbReference>
<reference evidence="7 8" key="2">
    <citation type="submission" date="2024-07" db="EMBL/GenBank/DDBJ databases">
        <authorList>
            <person name="Akdeniz Z."/>
        </authorList>
    </citation>
    <scope>NUCLEOTIDE SEQUENCE [LARGE SCALE GENOMIC DNA]</scope>
</reference>
<organism evidence="6">
    <name type="scientific">Hexamita inflata</name>
    <dbReference type="NCBI Taxonomy" id="28002"/>
    <lineage>
        <taxon>Eukaryota</taxon>
        <taxon>Metamonada</taxon>
        <taxon>Diplomonadida</taxon>
        <taxon>Hexamitidae</taxon>
        <taxon>Hexamitinae</taxon>
        <taxon>Hexamita</taxon>
    </lineage>
</organism>
<keyword evidence="1" id="KW-0547">Nucleotide-binding</keyword>
<dbReference type="GO" id="GO:0000462">
    <property type="term" value="P:maturation of SSU-rRNA from tricistronic rRNA transcript (SSU-rRNA, 5.8S rRNA, LSU-rRNA)"/>
    <property type="evidence" value="ECO:0007669"/>
    <property type="project" value="TreeGrafter"/>
</dbReference>
<keyword evidence="3 6" id="KW-0347">Helicase</keyword>
<evidence type="ECO:0000256" key="3">
    <source>
        <dbReference type="ARBA" id="ARBA00022806"/>
    </source>
</evidence>
<dbReference type="SUPFAM" id="SSF52540">
    <property type="entry name" value="P-loop containing nucleoside triphosphate hydrolases"/>
    <property type="match status" value="1"/>
</dbReference>
<dbReference type="EMBL" id="CAXDID020000321">
    <property type="protein sequence ID" value="CAL6076777.1"/>
    <property type="molecule type" value="Genomic_DNA"/>
</dbReference>
<dbReference type="InterPro" id="IPR001650">
    <property type="entry name" value="Helicase_C-like"/>
</dbReference>
<evidence type="ECO:0000256" key="4">
    <source>
        <dbReference type="ARBA" id="ARBA00022840"/>
    </source>
</evidence>
<reference evidence="6" key="1">
    <citation type="submission" date="2023-06" db="EMBL/GenBank/DDBJ databases">
        <authorList>
            <person name="Kurt Z."/>
        </authorList>
    </citation>
    <scope>NUCLEOTIDE SEQUENCE</scope>
</reference>
<dbReference type="Pfam" id="PF00271">
    <property type="entry name" value="Helicase_C"/>
    <property type="match status" value="1"/>
</dbReference>
<keyword evidence="4" id="KW-0067">ATP-binding</keyword>
<evidence type="ECO:0000313" key="6">
    <source>
        <dbReference type="EMBL" id="CAI9912397.1"/>
    </source>
</evidence>
<evidence type="ECO:0000313" key="8">
    <source>
        <dbReference type="Proteomes" id="UP001642409"/>
    </source>
</evidence>
<dbReference type="Proteomes" id="UP001642409">
    <property type="component" value="Unassembled WGS sequence"/>
</dbReference>
<dbReference type="GO" id="GO:0003723">
    <property type="term" value="F:RNA binding"/>
    <property type="evidence" value="ECO:0007669"/>
    <property type="project" value="TreeGrafter"/>
</dbReference>
<dbReference type="PANTHER" id="PTHR18934:SF99">
    <property type="entry name" value="ATP-DEPENDENT RNA HELICASE DHX37-RELATED"/>
    <property type="match status" value="1"/>
</dbReference>
<feature type="domain" description="Helicase C-terminal" evidence="5">
    <location>
        <begin position="86"/>
        <end position="262"/>
    </location>
</feature>